<keyword evidence="2" id="KW-0285">Flavoprotein</keyword>
<dbReference type="InterPro" id="IPR036188">
    <property type="entry name" value="FAD/NAD-bd_sf"/>
</dbReference>
<dbReference type="PRINTS" id="PR00411">
    <property type="entry name" value="PNDRDTASEI"/>
</dbReference>
<name>A0A3E2NHL2_9FIRM</name>
<dbReference type="Pfam" id="PF22780">
    <property type="entry name" value="HI0933_like_1st"/>
    <property type="match status" value="1"/>
</dbReference>
<dbReference type="Gene3D" id="3.50.50.60">
    <property type="entry name" value="FAD/NAD(P)-binding domain"/>
    <property type="match status" value="1"/>
</dbReference>
<evidence type="ECO:0000256" key="2">
    <source>
        <dbReference type="ARBA" id="ARBA00022630"/>
    </source>
</evidence>
<dbReference type="InterPro" id="IPR055178">
    <property type="entry name" value="RsdA/BaiN/AoA(So)-like_dom"/>
</dbReference>
<comment type="cofactor">
    <cofactor evidence="1">
        <name>FAD</name>
        <dbReference type="ChEBI" id="CHEBI:57692"/>
    </cofactor>
</comment>
<dbReference type="SUPFAM" id="SSF160996">
    <property type="entry name" value="HI0933 insert domain-like"/>
    <property type="match status" value="1"/>
</dbReference>
<dbReference type="Pfam" id="PF03486">
    <property type="entry name" value="HI0933_like"/>
    <property type="match status" value="1"/>
</dbReference>
<proteinExistence type="predicted"/>
<dbReference type="EMBL" id="QOHO01000011">
    <property type="protein sequence ID" value="RFZ80455.1"/>
    <property type="molecule type" value="Genomic_DNA"/>
</dbReference>
<evidence type="ECO:0000313" key="6">
    <source>
        <dbReference type="EMBL" id="RFZ80455.1"/>
    </source>
</evidence>
<protein>
    <submittedName>
        <fullName evidence="6">NAD(P)/FAD-dependent oxidoreductase</fullName>
    </submittedName>
</protein>
<evidence type="ECO:0000313" key="7">
    <source>
        <dbReference type="Proteomes" id="UP000260680"/>
    </source>
</evidence>
<accession>A0A3E2NHL2</accession>
<reference evidence="6 7" key="1">
    <citation type="submission" date="2018-07" db="EMBL/GenBank/DDBJ databases">
        <title>New species, Clostridium PI-S10-A1B.</title>
        <authorList>
            <person name="Krishna G."/>
            <person name="Summeta K."/>
            <person name="Shikha S."/>
            <person name="Prabhu P.B."/>
            <person name="Suresh K."/>
        </authorList>
    </citation>
    <scope>NUCLEOTIDE SEQUENCE [LARGE SCALE GENOMIC DNA]</scope>
    <source>
        <strain evidence="6 7">PI-S10-A1B</strain>
    </source>
</reference>
<dbReference type="NCBIfam" id="TIGR00275">
    <property type="entry name" value="aminoacetone oxidase family FAD-binding enzyme"/>
    <property type="match status" value="1"/>
</dbReference>
<dbReference type="InterPro" id="IPR057661">
    <property type="entry name" value="RsdA/BaiN/AoA(So)_Rossmann"/>
</dbReference>
<dbReference type="AlphaFoldDB" id="A0A3E2NHL2"/>
<comment type="caution">
    <text evidence="6">The sequence shown here is derived from an EMBL/GenBank/DDBJ whole genome shotgun (WGS) entry which is preliminary data.</text>
</comment>
<organism evidence="6 7">
    <name type="scientific">Lacrimispora amygdalina</name>
    <dbReference type="NCBI Taxonomy" id="253257"/>
    <lineage>
        <taxon>Bacteria</taxon>
        <taxon>Bacillati</taxon>
        <taxon>Bacillota</taxon>
        <taxon>Clostridia</taxon>
        <taxon>Lachnospirales</taxon>
        <taxon>Lachnospiraceae</taxon>
        <taxon>Lacrimispora</taxon>
    </lineage>
</organism>
<keyword evidence="3" id="KW-0274">FAD</keyword>
<dbReference type="Gene3D" id="2.40.30.10">
    <property type="entry name" value="Translation factors"/>
    <property type="match status" value="1"/>
</dbReference>
<evidence type="ECO:0000259" key="4">
    <source>
        <dbReference type="Pfam" id="PF03486"/>
    </source>
</evidence>
<dbReference type="OrthoDB" id="9773233at2"/>
<evidence type="ECO:0000259" key="5">
    <source>
        <dbReference type="Pfam" id="PF22780"/>
    </source>
</evidence>
<dbReference type="SUPFAM" id="SSF51905">
    <property type="entry name" value="FAD/NAD(P)-binding domain"/>
    <property type="match status" value="1"/>
</dbReference>
<dbReference type="PANTHER" id="PTHR42887:SF2">
    <property type="entry name" value="OS12G0638800 PROTEIN"/>
    <property type="match status" value="1"/>
</dbReference>
<feature type="domain" description="RsdA/BaiN/AoA(So)-like insert" evidence="5">
    <location>
        <begin position="185"/>
        <end position="346"/>
    </location>
</feature>
<feature type="domain" description="RsdA/BaiN/AoA(So)-like Rossmann fold-like" evidence="4">
    <location>
        <begin position="4"/>
        <end position="398"/>
    </location>
</feature>
<dbReference type="Gene3D" id="1.10.8.260">
    <property type="entry name" value="HI0933 insert domain-like"/>
    <property type="match status" value="1"/>
</dbReference>
<dbReference type="InterPro" id="IPR004792">
    <property type="entry name" value="BaiN-like"/>
</dbReference>
<dbReference type="PRINTS" id="PR00368">
    <property type="entry name" value="FADPNR"/>
</dbReference>
<gene>
    <name evidence="6" type="ORF">DS742_02765</name>
</gene>
<evidence type="ECO:0000256" key="3">
    <source>
        <dbReference type="ARBA" id="ARBA00022827"/>
    </source>
</evidence>
<dbReference type="InterPro" id="IPR023166">
    <property type="entry name" value="BaiN-like_dom_sf"/>
</dbReference>
<dbReference type="Proteomes" id="UP000260680">
    <property type="component" value="Unassembled WGS sequence"/>
</dbReference>
<evidence type="ECO:0000256" key="1">
    <source>
        <dbReference type="ARBA" id="ARBA00001974"/>
    </source>
</evidence>
<sequence length="404" mass="43870">MKKQIIIIGAGASGLAAGISAAREGASVTIMEHTARPGKKLLSTGNGKCNITNLQLPAEAYRGNQPDFAYPVLNAFTVSQTMDFFKDLGIVLTERNGYVYPNTGQAATVLEAMLFELEHLGVRIVTDCRVEEIKKDLTVVTDKGKQKGDRIILAAGSMAAPKTGSDGSGYDLARKLGHRIITPLPALVQLRCKEKWYRQAAGVRTDALVTLKTDGKTAASDRGELQITDYGISGIPVFQISRYAARALNEGQQVTVQLDLLPELPFSDLETLLLERQRRFGYRPAEEFLHGVLNSKLAKVLLKEAGIIRASWVKEITTREVKNLVRCLKDLKTVIVSTNAFDQAQVCSGGVDTKEVDPVTMESKLIKGLYFSGEILDVDGICGGYNLQWAWSSGITAGIHAGRG</sequence>
<dbReference type="PANTHER" id="PTHR42887">
    <property type="entry name" value="OS12G0638800 PROTEIN"/>
    <property type="match status" value="1"/>
</dbReference>
<dbReference type="RefSeq" id="WP_117415506.1">
    <property type="nucleotide sequence ID" value="NZ_QOHO01000011.1"/>
</dbReference>